<dbReference type="EMBL" id="CP018044">
    <property type="protein sequence ID" value="ATU21003.1"/>
    <property type="molecule type" value="Genomic_DNA"/>
</dbReference>
<feature type="region of interest" description="Disordered" evidence="1">
    <location>
        <begin position="252"/>
        <end position="274"/>
    </location>
</feature>
<dbReference type="InterPro" id="IPR015797">
    <property type="entry name" value="NUDIX_hydrolase-like_dom_sf"/>
</dbReference>
<dbReference type="KEGG" id="bcho:BcFMB_08825"/>
<dbReference type="SUPFAM" id="SSF55811">
    <property type="entry name" value="Nudix"/>
    <property type="match status" value="1"/>
</dbReference>
<dbReference type="InterPro" id="IPR036390">
    <property type="entry name" value="WH_DNA-bd_sf"/>
</dbReference>
<dbReference type="EMBL" id="JGYU01000012">
    <property type="protein sequence ID" value="KFI55977.1"/>
    <property type="molecule type" value="Genomic_DNA"/>
</dbReference>
<dbReference type="Gene3D" id="1.10.10.10">
    <property type="entry name" value="Winged helix-like DNA-binding domain superfamily/Winged helix DNA-binding domain"/>
    <property type="match status" value="1"/>
</dbReference>
<evidence type="ECO:0000256" key="1">
    <source>
        <dbReference type="SAM" id="MobiDB-lite"/>
    </source>
</evidence>
<evidence type="ECO:0000313" key="6">
    <source>
        <dbReference type="Proteomes" id="UP000229907"/>
    </source>
</evidence>
<dbReference type="eggNOG" id="COG1051">
    <property type="taxonomic scope" value="Bacteria"/>
</dbReference>
<dbReference type="InterPro" id="IPR036388">
    <property type="entry name" value="WH-like_DNA-bd_sf"/>
</dbReference>
<evidence type="ECO:0000313" key="3">
    <source>
        <dbReference type="EMBL" id="ATU21003.1"/>
    </source>
</evidence>
<dbReference type="PANTHER" id="PTHR43736:SF4">
    <property type="entry name" value="SLR1690 PROTEIN"/>
    <property type="match status" value="1"/>
</dbReference>
<dbReference type="RefSeq" id="WP_024540585.1">
    <property type="nucleotide sequence ID" value="NZ_CP018044.1"/>
</dbReference>
<organism evidence="4 5">
    <name type="scientific">Bifidobacterium choerinum</name>
    <dbReference type="NCBI Taxonomy" id="35760"/>
    <lineage>
        <taxon>Bacteria</taxon>
        <taxon>Bacillati</taxon>
        <taxon>Actinomycetota</taxon>
        <taxon>Actinomycetes</taxon>
        <taxon>Bifidobacteriales</taxon>
        <taxon>Bifidobacteriaceae</taxon>
        <taxon>Bifidobacterium</taxon>
    </lineage>
</organism>
<gene>
    <name evidence="3" type="ORF">BcFMB_08825</name>
    <name evidence="4" type="ORF">BCHO_1533</name>
</gene>
<dbReference type="SUPFAM" id="SSF46785">
    <property type="entry name" value="Winged helix' DNA-binding domain"/>
    <property type="match status" value="1"/>
</dbReference>
<accession>A0A087AB27</accession>
<dbReference type="GO" id="GO:0016787">
    <property type="term" value="F:hydrolase activity"/>
    <property type="evidence" value="ECO:0007669"/>
    <property type="project" value="UniProtKB-KW"/>
</dbReference>
<evidence type="ECO:0000259" key="2">
    <source>
        <dbReference type="Pfam" id="PF21906"/>
    </source>
</evidence>
<dbReference type="AlphaFoldDB" id="A0A087AB27"/>
<feature type="domain" description="NrtR DNA-binding winged helix" evidence="2">
    <location>
        <begin position="163"/>
        <end position="221"/>
    </location>
</feature>
<dbReference type="STRING" id="35760.BCHO_1533"/>
<proteinExistence type="predicted"/>
<keyword evidence="5" id="KW-1185">Reference proteome</keyword>
<dbReference type="InterPro" id="IPR054105">
    <property type="entry name" value="WHD_NrtR"/>
</dbReference>
<reference evidence="3 6" key="2">
    <citation type="submission" date="2016-11" db="EMBL/GenBank/DDBJ databases">
        <title>complete genome sequence of Bifidobacterium choerinum strain FMB-1.</title>
        <authorList>
            <person name="Park C.-S."/>
            <person name="Jung D.-H."/>
            <person name="Choi D.-S."/>
        </authorList>
    </citation>
    <scope>NUCLEOTIDE SEQUENCE [LARGE SCALE GENOMIC DNA]</scope>
    <source>
        <strain evidence="3 6">FMB-1</strain>
    </source>
</reference>
<dbReference type="Gene3D" id="3.90.79.10">
    <property type="entry name" value="Nucleoside Triphosphate Pyrophosphohydrolase"/>
    <property type="match status" value="1"/>
</dbReference>
<dbReference type="Pfam" id="PF21906">
    <property type="entry name" value="WHD_NrtR"/>
    <property type="match status" value="1"/>
</dbReference>
<dbReference type="Proteomes" id="UP000028995">
    <property type="component" value="Unassembled WGS sequence"/>
</dbReference>
<dbReference type="Proteomes" id="UP000229907">
    <property type="component" value="Chromosome"/>
</dbReference>
<name>A0A087AB27_9BIFI</name>
<reference evidence="4 5" key="1">
    <citation type="submission" date="2014-03" db="EMBL/GenBank/DDBJ databases">
        <title>Genomics of Bifidobacteria.</title>
        <authorList>
            <person name="Ventura M."/>
            <person name="Milani C."/>
            <person name="Lugli G.A."/>
        </authorList>
    </citation>
    <scope>NUCLEOTIDE SEQUENCE [LARGE SCALE GENOMIC DNA]</scope>
    <source>
        <strain evidence="4 5">LMG 10510</strain>
    </source>
</reference>
<dbReference type="CDD" id="cd18873">
    <property type="entry name" value="NUDIX_NadM_like"/>
    <property type="match status" value="1"/>
</dbReference>
<dbReference type="PANTHER" id="PTHR43736">
    <property type="entry name" value="ADP-RIBOSE PYROPHOSPHATASE"/>
    <property type="match status" value="1"/>
</dbReference>
<evidence type="ECO:0000313" key="5">
    <source>
        <dbReference type="Proteomes" id="UP000028995"/>
    </source>
</evidence>
<keyword evidence="3" id="KW-0378">Hydrolase</keyword>
<protein>
    <submittedName>
        <fullName evidence="4">ADP-ribose pyrophosphatase</fullName>
    </submittedName>
    <submittedName>
        <fullName evidence="3">NUDIX hydrolase</fullName>
    </submittedName>
</protein>
<feature type="compositionally biased region" description="Basic and acidic residues" evidence="1">
    <location>
        <begin position="252"/>
        <end position="262"/>
    </location>
</feature>
<sequence>MGIGNVSERRDEAPQVGVTSVILALGPADGGARRRLWLPLVRRVREPFLGAWALPGGPLRAGRSLERSAYETLASTTDLHPGYLEQLYTFGDPERSHGGVPMVSICYWALVGQVDVASLEPKHNVAWFAEDALPELAFDHRRIVDYAIWRLRHRLDMPKVVRELVGGTFTLRELHAVSEAVEGHPIDLANFRRRTLASGMLEETGEHRRVGRQRPAALYRFRADVAPADDGALPQGFDAGDLSRIAAHAADERTAGGHDGHPDAIAALTTDVRP</sequence>
<dbReference type="OrthoDB" id="9786141at2"/>
<evidence type="ECO:0000313" key="4">
    <source>
        <dbReference type="EMBL" id="KFI55977.1"/>
    </source>
</evidence>